<feature type="compositionally biased region" description="Polar residues" evidence="7">
    <location>
        <begin position="4712"/>
        <end position="4728"/>
    </location>
</feature>
<dbReference type="PANTHER" id="PTHR22605">
    <property type="entry name" value="RZ-TYPE DOMAIN-CONTAINING PROTEIN"/>
    <property type="match status" value="1"/>
</dbReference>
<evidence type="ECO:0000256" key="4">
    <source>
        <dbReference type="ARBA" id="ARBA00022771"/>
    </source>
</evidence>
<dbReference type="SMART" id="SM00382">
    <property type="entry name" value="AAA"/>
    <property type="match status" value="2"/>
</dbReference>
<dbReference type="SUPFAM" id="SSF49452">
    <property type="entry name" value="Starch-binding domain-like"/>
    <property type="match status" value="1"/>
</dbReference>
<keyword evidence="5" id="KW-0862">Zinc</keyword>
<dbReference type="VEuPathDB" id="FungiDB:FUN_008482"/>
<dbReference type="VEuPathDB" id="FungiDB:RhiirA1_529311"/>
<proteinExistence type="predicted"/>
<dbReference type="InterPro" id="IPR002044">
    <property type="entry name" value="CBM20"/>
</dbReference>
<evidence type="ECO:0000256" key="3">
    <source>
        <dbReference type="ARBA" id="ARBA00022723"/>
    </source>
</evidence>
<comment type="subcellular location">
    <subcellularLocation>
        <location evidence="1">Cytoplasm</location>
    </subcellularLocation>
</comment>
<dbReference type="PANTHER" id="PTHR22605:SF1">
    <property type="entry name" value="RZ-TYPE DOMAIN-CONTAINING PROTEIN"/>
    <property type="match status" value="1"/>
</dbReference>
<evidence type="ECO:0000313" key="10">
    <source>
        <dbReference type="EMBL" id="PKY37882.1"/>
    </source>
</evidence>
<feature type="compositionally biased region" description="Low complexity" evidence="7">
    <location>
        <begin position="4729"/>
        <end position="4747"/>
    </location>
</feature>
<dbReference type="InterPro" id="IPR003593">
    <property type="entry name" value="AAA+_ATPase"/>
</dbReference>
<feature type="compositionally biased region" description="Polar residues" evidence="7">
    <location>
        <begin position="53"/>
        <end position="70"/>
    </location>
</feature>
<evidence type="ECO:0000256" key="2">
    <source>
        <dbReference type="ARBA" id="ARBA00022490"/>
    </source>
</evidence>
<dbReference type="CDD" id="cd00009">
    <property type="entry name" value="AAA"/>
    <property type="match status" value="1"/>
</dbReference>
<keyword evidence="2" id="KW-0963">Cytoplasm</keyword>
<feature type="compositionally biased region" description="Low complexity" evidence="7">
    <location>
        <begin position="27"/>
        <end position="44"/>
    </location>
</feature>
<keyword evidence="6" id="KW-0391">Immunity</keyword>
<evidence type="ECO:0000256" key="7">
    <source>
        <dbReference type="SAM" id="MobiDB-lite"/>
    </source>
</evidence>
<dbReference type="Gene3D" id="3.40.50.300">
    <property type="entry name" value="P-loop containing nucleotide triphosphate hydrolases"/>
    <property type="match status" value="1"/>
</dbReference>
<dbReference type="PROSITE" id="PS51981">
    <property type="entry name" value="ZF_RZ"/>
    <property type="match status" value="1"/>
</dbReference>
<reference evidence="10 11" key="1">
    <citation type="submission" date="2015-10" db="EMBL/GenBank/DDBJ databases">
        <title>Genome analyses suggest a sexual origin of heterokaryosis in a supposedly ancient asexual fungus.</title>
        <authorList>
            <person name="Ropars J."/>
            <person name="Sedzielewska K."/>
            <person name="Noel J."/>
            <person name="Charron P."/>
            <person name="Farinelli L."/>
            <person name="Marton T."/>
            <person name="Kruger M."/>
            <person name="Pelin A."/>
            <person name="Brachmann A."/>
            <person name="Corradi N."/>
        </authorList>
    </citation>
    <scope>NUCLEOTIDE SEQUENCE [LARGE SCALE GENOMIC DNA]</scope>
    <source>
        <strain evidence="10 11">A4</strain>
    </source>
</reference>
<organism evidence="10 11">
    <name type="scientific">Rhizophagus irregularis</name>
    <dbReference type="NCBI Taxonomy" id="588596"/>
    <lineage>
        <taxon>Eukaryota</taxon>
        <taxon>Fungi</taxon>
        <taxon>Fungi incertae sedis</taxon>
        <taxon>Mucoromycota</taxon>
        <taxon>Glomeromycotina</taxon>
        <taxon>Glomeromycetes</taxon>
        <taxon>Glomerales</taxon>
        <taxon>Glomeraceae</taxon>
        <taxon>Rhizophagus</taxon>
    </lineage>
</organism>
<dbReference type="PROSITE" id="PS51166">
    <property type="entry name" value="CBM20"/>
    <property type="match status" value="1"/>
</dbReference>
<dbReference type="InterPro" id="IPR013784">
    <property type="entry name" value="Carb-bd-like_fold"/>
</dbReference>
<dbReference type="SUPFAM" id="SSF52540">
    <property type="entry name" value="P-loop containing nucleoside triphosphate hydrolases"/>
    <property type="match status" value="2"/>
</dbReference>
<sequence>MSSEIRRSSLDNPGHEVTSDDENVIHSEQSIIESSPGPSSIQGIGNDEDDSTETSQNQDSQQPQSESSNTENIFFKGLKTIFGKETEDGSNTQVTFHVHLPSFDYIDGYPIIVGNIEELGNWEEPIVKLKQPSSSEYMFQSSYWYSDPISIPANKFDKVKYRYAFFQRKKNKDAKSTEEVDLYFEDGQQQRLLTTRTGSQFDIAARFRIKNRQCELRSIREFMFLDIIYDNITSNNLGEKITEYQELLNRFGEVTLRATNFEFIGYNLQRSRARDFEKRIFLCIVLGYYIDWRQQKSLGRLVLPNGFPISQIIDTLEKVQPDILPEECQAALNITMTAVIYLNMANRAFDWLRLFEVASVIDSNFTFIEAIQDLQYNNERMNKFLNEFMKSAKSIVDQIKDVEIYSNIGMWLFYNCRSLDALLFVWIRVIDHTKSRDNQLIKHFLHRVEQLISSSHATGLTRQFSQIPTELHAEVAGIFRMQALTLLKHRGIEWNRSNSEEILNILNNSQLKWSEDNFLEAMYHVSESSKPNLLLIFPNLLEYWFKNFKPYFNPEICKNWYHHLIDINGSESSIANDPDFILEIYENLSYIFPIVGNHGEILEELLDVAANRVKNCAMSNILTVTPKIAKLRKEIYNSYGEMVKAMLKKSISKVDNGVIKILLQVCDCKSEVLHVQNELSENIVYHVMTYLEAKDTSIKSSTNLSTAILNLLKTYRFWSLIFNATGRVENLHSHPYIKQVQELVSKFADDVIEKTITIRSLQEIFEYDDILLNLFNFSDKKEKITMDVTKKLRTNCRSYMMRMDQLRTFYDNFCPIEKVKDVQKFLDDINNRNSNTENLTLKDAMASNHWDFHKKNVHCAIRVHRIAKSHTFRNIFEDIMKVEEVDLTVENIAQTIMPSVFEKYDQLCQQYKEWEKLKCSKGSVLWKNVTDIEKELEMMKENMQLGNSEKLIQTLAHLSLVPTQVERLQQLSTVAVMFKVAHTKDDWLERLLVILRDDYLWLGKLIDFFDIFNHYLGLIDEDCWDLIKELSQAGDFIVFLHKIAEHDIKNLINGVDESSDERLIQEDTVSSLIQVKQFLLPLLKTAEKSSLEEFLDEIRAITQQNAKLGNKVALCNNNNMALQNLYNSISNKGEVTREKISSAVKRGTYTFERDNKGDACKVTLSYPTVKGTKQPSYTLTDLHDLRGRALLISKPSASVDIVTNQTPGVETEEVSKPIMDEFVKQVDMAQEIINLSTKLIQTGHFSYRTFKREIKGTENMIQAVTELKAHLKEWEEIVNKAQEEYYYLTFFPARHILTFLDYFSVSDKANENAEKHDNKEHEITEKCEDMKDTEEHEECEDTEQREDTEREDIEKRQDTEQREDTEKREGTEEQENENIEGTEITKERETSEENETTKRREIVKELEIVEEHEIIEEWDNIEEHKDTEECEKLIRFVNSKAKLPPKDQITINLGNNYYQILGEIGTILQGIFGTIPKEERKVESVKERVITDVVYPGKLFVAACDDKFLVPNIIMSLYVNHGYYPLPWQLLICTTSTTMEELAIFVKRCFFANNNGYGGTLFCLANLELLDFELQYNLVNLIRSMREKHNNFQLALICYREQGLHHHILDQFSQDVHATNGLNGDAMKVLYHELYPNTMTVSSELSGQGKSEWIRQSSYSKKLIPKSFLISDEADFKTLVHRFKEFKIRPFESVHLNIVSADNPIDVNMFLFELLTLGIVFCNMDVAFLPDTLVYIEIASTMEQHLFKSLPIAGYLQRTHLTWDVENLVVSQDIDSPIQVICHYLKELGNEEAINEKDIDFTDLEPLPAAECRGLIKDYLFKRNTNDSIDARDISSYRFIEIFVNVFADQLVRLSLSSFFQVENLKLMVEENNIRSTLVETLLNVSKDFATKSIATKAAQKENISTTEDETAILGTIVQWDDSNHLLVFFLSQTPDSICALYRDKEKVPQNVKILLKSQHIGDKSLWDLDDYHTMDTSILLSTLENLARKTMYKLEYPQYALSADNLIKMALILLRARANIPVIVCGEAGCGKTSLIGFLAKVVEVEFHALNLHAGVTEDAILYFMRESQEKAKKEEVWLFFDEINTCNHIGLLADLIAHRILNGKPIHNNIRLFAACNPYRIRTKAATSAGLLKPKDSRFEEKSKLVYQVKPLPDQILDYVWDYGVLKPKEEEKYIEIMVSEQLKELGHKVLSECLFASQEFIRTIESSYSVSLRDVKRAITLVKFFIKSFEDRPPIKRFGKVKKYPEPSDITINVRCYVIALGLSYQSRIYEQNLRKEYRKRMGEIFRKHKFIIDEERFSNIVREEQEDYINRMQCPPNTAKNEALLENVLVMIVCILTKIPCFIIGAPGSSKSLAVRLISQNLRGSDSNDEYFRRLPQVYLIPHQGSSSSTSEGINKVFQKAVAYQETSSEEFPVLSVVLLDEVGLAETSPFNPLKVLHSLLEPSYPAVGPTVSCIAISNWRLDNSKSSRALLVQRPKFELEDLTDTASRLLIKSENSQISIASLNLLAQSYLNYEQNGQDKLPNFHGLRDYYSLVKSLSQYSSLTPENIQMALIRNFGGVDNIRQLIEKYFGQVIRYFNSSKEFNYKHIPIGVLINANLEDKDARHLMVIGKSDSIVNLLNYQLRKKGLDPVIILGSQFPEDQDDYSYSVLSRIMMCVETGRPLILTDLEIIYGSLYDLWNQNYIVVGSEDDPKFYARVALGAYANPMLYVAPTFRCILVMDESKLEKADPPLLNRFEKQKMTMNDTLTQQEHELVDTLKEWTKLISTITDKKNMLNIELKGFTEKDLFIGFDESETLQSLVIDVKKSFSEAEEDEILFKCKEKLVKIASSDGMIRAERSNLNLEEVKQWKNIYFNEQHHDNLTDHIQYCLSDNENYNEGFEGLQIIINTFSNINTDIKSRLQYITSCQIDKLSTFKTESQFQNRIKYFWNESQDKMLILQCDVTTINAGCIKLAKFLIEQYRNEYLQKRRLQSQLQQDTEQSISWSLKNSQSKQPQKDLPIKHVCIILHIHREQENSLASFNFMCGWDQVTIETLLPQEKDLSLLLNDNLSDLISTVYPFEEILKQELLWCLLCLKFPSNFKSVEHIKMLNEKIYKTPILVNLLKTRTVNWLKEHSNNTNWQYEVSSNKKLLYPYSSFANALLAHIRRVIRKPIAKLLYALEKYAAIYTIIFLCENEKSITNKVPVKFAMESVESSDTIKEISDDNIMSDDACLLEFWNKMVDDDNVISIEGLNVDPSPDSYVMPHGVYELEFPFSYYIMKKIDDSRRVYEEELLSLYNNQENIDKTTGELHTHVVEGYNKKFINNIEKSPIIKNSPIANYPEKYFKDFINVILSDKVSSGEKDGNLDEKLLKFIFERRLGADNVLNPIRLHSYWWKNSSSILAELSLAQMSPNVITQIETEKENEENKILLDVEFEIYLVEQVIRNLLSRIIDAKEGEHEGLRNLRIIERWQYEVTKVLSLCEKINVSFKLYSLQLLRICNDLLVTKSIPLGDMKRIIEYAQQQNANSSSNGAQNEIITEEFINIVMKILTNLELSENNLIPRRLFILRCLDMLTLESPVRLYLYRETFSSSPFPIMGAIISRIFVTEEKECPNSILHLIQQPKQILQHSERLATINECFNINNLNVMMAALICDTFQQEFFSKLDLVALVDGFNSAINALYGNDIQPLQRIASIAFLKEFTNQFWKYIIKCNEDYLQPITHNLLEAESFDGTLLMEQFNNTMSIPHPLITSFGLYLLRELRINREFSGDEIKKFCEAQSKNLNWFDNFNIDDKNESRLPFNPYWAVPSYGKLEIAFTLLYNDDNRPQFNSIFQQYNDKAPDLSDKLGLFGIVVAKLHSIRASREWKHNENQISQYFGQKITNLTTIPEDFKGILFNVLANTHPLLKINEVITNSELLIKSVIAHIIGLHVLLDPNTTPLSLYMHKIIDAQKTFILACQSDMENLLFNAIAEREGVSRYSCQCGYKYLIGECGGAMEESRCPECKKTIGGLSHVTAEGNTRLDVENKYSFESNDQKGYISEKINDDINYTMRYLTPVAYRILHLIVHAIIGSQAASPDSIALIQQHSKDYTNVEDYCMEHIKNDWNALKQILNCSDENLALTFHSLILTLDKNLPSCNSTLYSSYSRNQWETAFSQTTVLELTRNVNESAAKFRAQIEQNMKKVDVKNSLLEELINQTNLMDERYTRENLPSLWRVIGKIDYNSFRAYYFSDPKHTENHPFLNVFFKHSKNLHLIKYLYPMVKFIQILSTKLGYKISRDDAKKLTFRKFIENESNDGKDKDTYDTLDKYFNEFQTSYNTIINMVERYQCHTFKIKPHITDNESIVYGFMEGKDEGIYLCAIIEYLINIQNNFLREIMLIKPGSCNSLRFLQSPSWDVITSSADNSPYIIKSMRVDRAIESNFIVYEWDDEILKYSQRNLEVGKGQYIIYDLHRIESKLANTLVYSKVHFEGGNEQLVLDPFPYHLELFSSSIRILGEIKSLIPQEEIPSEKLSLIIGQQSVPSYLTLSASLSTLTSKDNSSELLSLLEILLCFIKRTSIGDGNLLLNEFINQWVQLSSLTENSRFKTILSYELQLKHVVSLYEVIEEQVANIMIQFIDKKFKEPLTDDMKKDLDDAIDFEGGNKGKIPADSFIIAMKRFIQRVLQAESDKETHPLNTYVTDMSLSLWPSNNVIEEVLDDKFPDTLFVANSFAAYEYVLQKKETSKPKQSYSGGMSNKPPSFNTSSISETTVSSPSQSTQPSAFTLKNKGKKVIRDE</sequence>
<feature type="domain" description="RZ-type" evidence="9">
    <location>
        <begin position="3944"/>
        <end position="4013"/>
    </location>
</feature>
<evidence type="ECO:0000256" key="1">
    <source>
        <dbReference type="ARBA" id="ARBA00004496"/>
    </source>
</evidence>
<gene>
    <name evidence="10" type="ORF">RhiirA4_391153</name>
</gene>
<feature type="compositionally biased region" description="Basic and acidic residues" evidence="7">
    <location>
        <begin position="1312"/>
        <end position="1334"/>
    </location>
</feature>
<dbReference type="GO" id="GO:0005737">
    <property type="term" value="C:cytoplasm"/>
    <property type="evidence" value="ECO:0007669"/>
    <property type="project" value="UniProtKB-SubCell"/>
</dbReference>
<dbReference type="Pfam" id="PF20173">
    <property type="entry name" value="ZnF_RZ-type"/>
    <property type="match status" value="1"/>
</dbReference>
<feature type="domain" description="CBM20" evidence="8">
    <location>
        <begin position="86"/>
        <end position="209"/>
    </location>
</feature>
<dbReference type="GO" id="GO:0002376">
    <property type="term" value="P:immune system process"/>
    <property type="evidence" value="ECO:0007669"/>
    <property type="project" value="UniProtKB-KW"/>
</dbReference>
<dbReference type="Proteomes" id="UP000234323">
    <property type="component" value="Unassembled WGS sequence"/>
</dbReference>
<keyword evidence="3" id="KW-0479">Metal-binding</keyword>
<dbReference type="InterPro" id="IPR027417">
    <property type="entry name" value="P-loop_NTPase"/>
</dbReference>
<dbReference type="InterPro" id="IPR031248">
    <property type="entry name" value="RNF213"/>
</dbReference>
<dbReference type="GO" id="GO:0004842">
    <property type="term" value="F:ubiquitin-protein transferase activity"/>
    <property type="evidence" value="ECO:0007669"/>
    <property type="project" value="InterPro"/>
</dbReference>
<comment type="caution">
    <text evidence="10">The sequence shown here is derived from an EMBL/GenBank/DDBJ whole genome shotgun (WGS) entry which is preliminary data.</text>
</comment>
<evidence type="ECO:0000256" key="6">
    <source>
        <dbReference type="ARBA" id="ARBA00022859"/>
    </source>
</evidence>
<dbReference type="InterPro" id="IPR046439">
    <property type="entry name" value="ZF_RZ_dom"/>
</dbReference>
<protein>
    <submittedName>
        <fullName evidence="10">Uncharacterized protein</fullName>
    </submittedName>
</protein>
<feature type="compositionally biased region" description="Basic and acidic residues" evidence="7">
    <location>
        <begin position="1345"/>
        <end position="1371"/>
    </location>
</feature>
<dbReference type="GO" id="GO:0016887">
    <property type="term" value="F:ATP hydrolysis activity"/>
    <property type="evidence" value="ECO:0007669"/>
    <property type="project" value="InterPro"/>
</dbReference>
<evidence type="ECO:0000259" key="8">
    <source>
        <dbReference type="PROSITE" id="PS51166"/>
    </source>
</evidence>
<dbReference type="VEuPathDB" id="FungiDB:RhiirFUN_008858"/>
<evidence type="ECO:0000313" key="11">
    <source>
        <dbReference type="Proteomes" id="UP000234323"/>
    </source>
</evidence>
<name>A0A2I1FU19_9GLOM</name>
<feature type="compositionally biased region" description="Basic and acidic residues" evidence="7">
    <location>
        <begin position="1383"/>
        <end position="1399"/>
    </location>
</feature>
<feature type="compositionally biased region" description="Acidic residues" evidence="7">
    <location>
        <begin position="1335"/>
        <end position="1344"/>
    </location>
</feature>
<keyword evidence="11" id="KW-1185">Reference proteome</keyword>
<accession>A0A2I1FU19</accession>
<evidence type="ECO:0000256" key="5">
    <source>
        <dbReference type="ARBA" id="ARBA00022833"/>
    </source>
</evidence>
<feature type="compositionally biased region" description="Basic residues" evidence="7">
    <location>
        <begin position="4753"/>
        <end position="4762"/>
    </location>
</feature>
<feature type="region of interest" description="Disordered" evidence="7">
    <location>
        <begin position="1312"/>
        <end position="1399"/>
    </location>
</feature>
<dbReference type="EMBL" id="LLXI01000012">
    <property type="protein sequence ID" value="PKY37882.1"/>
    <property type="molecule type" value="Genomic_DNA"/>
</dbReference>
<keyword evidence="4" id="KW-0863">Zinc-finger</keyword>
<dbReference type="InterPro" id="IPR013783">
    <property type="entry name" value="Ig-like_fold"/>
</dbReference>
<feature type="region of interest" description="Disordered" evidence="7">
    <location>
        <begin position="4711"/>
        <end position="4762"/>
    </location>
</feature>
<dbReference type="Gene3D" id="2.60.40.10">
    <property type="entry name" value="Immunoglobulins"/>
    <property type="match status" value="1"/>
</dbReference>
<feature type="region of interest" description="Disordered" evidence="7">
    <location>
        <begin position="1"/>
        <end position="70"/>
    </location>
</feature>
<evidence type="ECO:0000259" key="9">
    <source>
        <dbReference type="PROSITE" id="PS51981"/>
    </source>
</evidence>
<dbReference type="GO" id="GO:2001070">
    <property type="term" value="F:starch binding"/>
    <property type="evidence" value="ECO:0007669"/>
    <property type="project" value="InterPro"/>
</dbReference>
<dbReference type="GO" id="GO:0008270">
    <property type="term" value="F:zinc ion binding"/>
    <property type="evidence" value="ECO:0007669"/>
    <property type="project" value="UniProtKB-KW"/>
</dbReference>
<feature type="compositionally biased region" description="Basic and acidic residues" evidence="7">
    <location>
        <begin position="1"/>
        <end position="18"/>
    </location>
</feature>